<protein>
    <recommendedName>
        <fullName evidence="4">Only prolin and serin are matching in the corresponding protein</fullName>
    </recommendedName>
</protein>
<dbReference type="AlphaFoldDB" id="A0A423WBC1"/>
<dbReference type="Proteomes" id="UP000284375">
    <property type="component" value="Unassembled WGS sequence"/>
</dbReference>
<name>A0A423WBC1_CYTCH</name>
<evidence type="ECO:0000256" key="1">
    <source>
        <dbReference type="SAM" id="MobiDB-lite"/>
    </source>
</evidence>
<feature type="region of interest" description="Disordered" evidence="1">
    <location>
        <begin position="245"/>
        <end position="288"/>
    </location>
</feature>
<sequence length="583" mass="63870">MSSARIRPAELSLPTDGGVWLSNSNNNNSPRQSTAQDDQHSALQHTESREQSFVYVNTNSSCSDLTSPLTPTFSAHGSNHVRYASSTSSLDLQTTSSTCSDAPVSPAPAVVSSHNATTTSNAKRPLPDVQEDPLEREDDEPALTRLTDHQIDSLYDCLCDSPCIHQSSDMIRSADWSRSGADNDLSCFDYDMGFLSDGDTDPTLQATRTRSGAESPLVGLTTRLGSRFPTLNRWRSTRRRNRAFTAASEPSFDIPPPLSRATSTSRSSSLSAPSQKFFDRSNEPPMPPTPAMSLYGFESTESIPIPNVAALEIERANVCKSIERERELARTPLLPPLLTEAPSVSSLNQSQAPSPLQSPTVAPQLIPELISPVSYTTPPLSTRPSLSSFRPPLLTSLSTPVVATSDVLVTIPNLLEQNDAWSDRLGHANFTILPRPYLPESADLETMRTLRADWDLARINYTKHIVRTGEHYGITSKTYALTEAKWAETEREWKAVHDSLLERVAALNPGNEALLQWDRLQDDTPTAVPKMVDAEGKFPDLGDEDIVGPMVRDAVMARDPGSDAEYGPKKFWKNLAGKVGLRK</sequence>
<evidence type="ECO:0000313" key="2">
    <source>
        <dbReference type="EMBL" id="ROW00662.1"/>
    </source>
</evidence>
<reference evidence="2 3" key="1">
    <citation type="submission" date="2015-09" db="EMBL/GenBank/DDBJ databases">
        <title>Host preference determinants of Valsa canker pathogens revealed by comparative genomics.</title>
        <authorList>
            <person name="Yin Z."/>
            <person name="Huang L."/>
        </authorList>
    </citation>
    <scope>NUCLEOTIDE SEQUENCE [LARGE SCALE GENOMIC DNA]</scope>
    <source>
        <strain evidence="2 3">YSFL</strain>
    </source>
</reference>
<feature type="compositionally biased region" description="Acidic residues" evidence="1">
    <location>
        <begin position="129"/>
        <end position="141"/>
    </location>
</feature>
<feature type="region of interest" description="Disordered" evidence="1">
    <location>
        <begin position="1"/>
        <end position="50"/>
    </location>
</feature>
<accession>A0A423WBC1</accession>
<evidence type="ECO:0000313" key="3">
    <source>
        <dbReference type="Proteomes" id="UP000284375"/>
    </source>
</evidence>
<feature type="region of interest" description="Disordered" evidence="1">
    <location>
        <begin position="92"/>
        <end position="142"/>
    </location>
</feature>
<comment type="caution">
    <text evidence="2">The sequence shown here is derived from an EMBL/GenBank/DDBJ whole genome shotgun (WGS) entry which is preliminary data.</text>
</comment>
<feature type="compositionally biased region" description="Polar residues" evidence="1">
    <location>
        <begin position="30"/>
        <end position="45"/>
    </location>
</feature>
<dbReference type="EMBL" id="LJZO01000008">
    <property type="protein sequence ID" value="ROW00662.1"/>
    <property type="molecule type" value="Genomic_DNA"/>
</dbReference>
<keyword evidence="3" id="KW-1185">Reference proteome</keyword>
<proteinExistence type="predicted"/>
<dbReference type="OrthoDB" id="3882058at2759"/>
<feature type="compositionally biased region" description="Low complexity" evidence="1">
    <location>
        <begin position="92"/>
        <end position="113"/>
    </location>
</feature>
<feature type="compositionally biased region" description="Low complexity" evidence="1">
    <location>
        <begin position="259"/>
        <end position="274"/>
    </location>
</feature>
<organism evidence="2 3">
    <name type="scientific">Cytospora chrysosperma</name>
    <name type="common">Cytospora canker fungus</name>
    <name type="synonym">Sphaeria chrysosperma</name>
    <dbReference type="NCBI Taxonomy" id="252740"/>
    <lineage>
        <taxon>Eukaryota</taxon>
        <taxon>Fungi</taxon>
        <taxon>Dikarya</taxon>
        <taxon>Ascomycota</taxon>
        <taxon>Pezizomycotina</taxon>
        <taxon>Sordariomycetes</taxon>
        <taxon>Sordariomycetidae</taxon>
        <taxon>Diaporthales</taxon>
        <taxon>Cytosporaceae</taxon>
        <taxon>Cytospora</taxon>
    </lineage>
</organism>
<gene>
    <name evidence="2" type="ORF">VSDG_03192</name>
</gene>
<evidence type="ECO:0008006" key="4">
    <source>
        <dbReference type="Google" id="ProtNLM"/>
    </source>
</evidence>